<organism evidence="1 2">
    <name type="scientific">Pararhodospirillum photometricum DSM 122</name>
    <dbReference type="NCBI Taxonomy" id="1150469"/>
    <lineage>
        <taxon>Bacteria</taxon>
        <taxon>Pseudomonadati</taxon>
        <taxon>Pseudomonadota</taxon>
        <taxon>Alphaproteobacteria</taxon>
        <taxon>Rhodospirillales</taxon>
        <taxon>Rhodospirillaceae</taxon>
        <taxon>Pararhodospirillum</taxon>
    </lineage>
</organism>
<evidence type="ECO:0000313" key="2">
    <source>
        <dbReference type="Proteomes" id="UP000033220"/>
    </source>
</evidence>
<evidence type="ECO:0000313" key="1">
    <source>
        <dbReference type="EMBL" id="CCG07656.1"/>
    </source>
</evidence>
<reference evidence="1 2" key="1">
    <citation type="submission" date="2012-02" db="EMBL/GenBank/DDBJ databases">
        <title>Shotgun genome sequence of Phaeospirillum photometricum DSM 122.</title>
        <authorList>
            <person name="Duquesne K."/>
            <person name="Sturgis J."/>
        </authorList>
    </citation>
    <scope>NUCLEOTIDE SEQUENCE [LARGE SCALE GENOMIC DNA]</scope>
    <source>
        <strain evidence="2">DSM122</strain>
    </source>
</reference>
<dbReference type="STRING" id="1150469.RSPPHO_01030"/>
<dbReference type="EMBL" id="HE663493">
    <property type="protein sequence ID" value="CCG07656.1"/>
    <property type="molecule type" value="Genomic_DNA"/>
</dbReference>
<proteinExistence type="predicted"/>
<protein>
    <submittedName>
        <fullName evidence="1">Uncharacterized protein</fullName>
    </submittedName>
</protein>
<sequence>MGLRPHGRRPAARLPGGFPPMTLRVYYESEEAIPEALRPHYAPGPAGGFVFQAEDLAATTAEITRLGEALAQAEEARLAAAVEAACATTQVRAEARAEVLQAARAAFADSAASPAALTEWLETRRREGPGPWWDLPAGGGIPPVRLGAAVPNPFARDTLNLTEQGRLLRTQPELARVLRDQAR</sequence>
<gene>
    <name evidence="1" type="ORF">RSPPHO_01030</name>
</gene>
<dbReference type="PATRIC" id="fig|1150469.3.peg.1175"/>
<dbReference type="AlphaFoldDB" id="H6SRX7"/>
<dbReference type="HOGENOM" id="CLU_1474108_0_0_5"/>
<keyword evidence="2" id="KW-1185">Reference proteome</keyword>
<accession>H6SRX7</accession>
<dbReference type="Proteomes" id="UP000033220">
    <property type="component" value="Chromosome DSM 122"/>
</dbReference>
<dbReference type="KEGG" id="rpm:RSPPHO_01030"/>
<name>H6SRX7_PARPM</name>